<evidence type="ECO:0000313" key="4">
    <source>
        <dbReference type="EMBL" id="TWU60439.1"/>
    </source>
</evidence>
<keyword evidence="5" id="KW-1185">Reference proteome</keyword>
<keyword evidence="2 4" id="KW-0560">Oxidoreductase</keyword>
<comment type="caution">
    <text evidence="4">The sequence shown here is derived from an EMBL/GenBank/DDBJ whole genome shotgun (WGS) entry which is preliminary data.</text>
</comment>
<feature type="domain" description="NADH:flavin oxidoreductase/NADH oxidase N-terminal" evidence="3">
    <location>
        <begin position="71"/>
        <end position="294"/>
    </location>
</feature>
<dbReference type="EC" id="1.6.99.1" evidence="4"/>
<dbReference type="AlphaFoldDB" id="A0A5C6FK46"/>
<dbReference type="GO" id="GO:0010181">
    <property type="term" value="F:FMN binding"/>
    <property type="evidence" value="ECO:0007669"/>
    <property type="project" value="InterPro"/>
</dbReference>
<dbReference type="SUPFAM" id="SSF51395">
    <property type="entry name" value="FMN-linked oxidoreductases"/>
    <property type="match status" value="1"/>
</dbReference>
<dbReference type="Pfam" id="PF00724">
    <property type="entry name" value="Oxidored_FMN"/>
    <property type="match status" value="1"/>
</dbReference>
<evidence type="ECO:0000259" key="3">
    <source>
        <dbReference type="Pfam" id="PF00724"/>
    </source>
</evidence>
<dbReference type="InterPro" id="IPR001155">
    <property type="entry name" value="OxRdtase_FMN_N"/>
</dbReference>
<protein>
    <submittedName>
        <fullName evidence="4">NADPH dehydrogenase</fullName>
        <ecNumber evidence="4">1.6.99.1</ecNumber>
    </submittedName>
</protein>
<evidence type="ECO:0000313" key="5">
    <source>
        <dbReference type="Proteomes" id="UP000318288"/>
    </source>
</evidence>
<gene>
    <name evidence="4" type="primary">namA</name>
    <name evidence="4" type="ORF">Poly51_07150</name>
</gene>
<dbReference type="GO" id="GO:0003959">
    <property type="term" value="F:NADPH dehydrogenase activity"/>
    <property type="evidence" value="ECO:0007669"/>
    <property type="project" value="UniProtKB-EC"/>
</dbReference>
<dbReference type="InterPro" id="IPR013785">
    <property type="entry name" value="Aldolase_TIM"/>
</dbReference>
<dbReference type="Gene3D" id="3.20.20.70">
    <property type="entry name" value="Aldolase class I"/>
    <property type="match status" value="1"/>
</dbReference>
<accession>A0A5C6FK46</accession>
<dbReference type="EMBL" id="SJPW01000001">
    <property type="protein sequence ID" value="TWU60439.1"/>
    <property type="molecule type" value="Genomic_DNA"/>
</dbReference>
<proteinExistence type="predicted"/>
<evidence type="ECO:0000256" key="2">
    <source>
        <dbReference type="ARBA" id="ARBA00023002"/>
    </source>
</evidence>
<reference evidence="4 5" key="1">
    <citation type="submission" date="2019-02" db="EMBL/GenBank/DDBJ databases">
        <title>Deep-cultivation of Planctomycetes and their phenomic and genomic characterization uncovers novel biology.</title>
        <authorList>
            <person name="Wiegand S."/>
            <person name="Jogler M."/>
            <person name="Boedeker C."/>
            <person name="Pinto D."/>
            <person name="Vollmers J."/>
            <person name="Rivas-Marin E."/>
            <person name="Kohn T."/>
            <person name="Peeters S.H."/>
            <person name="Heuer A."/>
            <person name="Rast P."/>
            <person name="Oberbeckmann S."/>
            <person name="Bunk B."/>
            <person name="Jeske O."/>
            <person name="Meyerdierks A."/>
            <person name="Storesund J.E."/>
            <person name="Kallscheuer N."/>
            <person name="Luecker S."/>
            <person name="Lage O.M."/>
            <person name="Pohl T."/>
            <person name="Merkel B.J."/>
            <person name="Hornburger P."/>
            <person name="Mueller R.-W."/>
            <person name="Bruemmer F."/>
            <person name="Labrenz M."/>
            <person name="Spormann A.M."/>
            <person name="Op Den Camp H."/>
            <person name="Overmann J."/>
            <person name="Amann R."/>
            <person name="Jetten M.S.M."/>
            <person name="Mascher T."/>
            <person name="Medema M.H."/>
            <person name="Devos D.P."/>
            <person name="Kaster A.-K."/>
            <person name="Ovreas L."/>
            <person name="Rohde M."/>
            <person name="Galperin M.Y."/>
            <person name="Jogler C."/>
        </authorList>
    </citation>
    <scope>NUCLEOTIDE SEQUENCE [LARGE SCALE GENOMIC DNA]</scope>
    <source>
        <strain evidence="4 5">Poly51</strain>
    </source>
</reference>
<name>A0A5C6FK46_9BACT</name>
<dbReference type="PANTHER" id="PTHR43656">
    <property type="entry name" value="BINDING OXIDOREDUCTASE, PUTATIVE (AFU_ORTHOLOGUE AFUA_2G08260)-RELATED"/>
    <property type="match status" value="1"/>
</dbReference>
<dbReference type="PANTHER" id="PTHR43656:SF2">
    <property type="entry name" value="BINDING OXIDOREDUCTASE, PUTATIVE (AFU_ORTHOLOGUE AFUA_2G08260)-RELATED"/>
    <property type="match status" value="1"/>
</dbReference>
<dbReference type="Proteomes" id="UP000318288">
    <property type="component" value="Unassembled WGS sequence"/>
</dbReference>
<dbReference type="InterPro" id="IPR051799">
    <property type="entry name" value="NADH_flavin_oxidoreductase"/>
</dbReference>
<organism evidence="4 5">
    <name type="scientific">Rubripirellula tenax</name>
    <dbReference type="NCBI Taxonomy" id="2528015"/>
    <lineage>
        <taxon>Bacteria</taxon>
        <taxon>Pseudomonadati</taxon>
        <taxon>Planctomycetota</taxon>
        <taxon>Planctomycetia</taxon>
        <taxon>Pirellulales</taxon>
        <taxon>Pirellulaceae</taxon>
        <taxon>Rubripirellula</taxon>
    </lineage>
</organism>
<sequence>MPDVVWRLRLRLDLHHYQKEPMSVYPRVASFKSFQAFTDYLKEIGVDLPCDESVASGDESPLGRSMDVDGVNVGNRFCILPMEGWDGTNDGAPTDLTVRRWRNFGISGAKWIWGGEAVAVRHDGRANPNQLLMTEANLSAIEGLRNELMSAHEERFGRTDDLYVGLQLTHSGRWAKPNEKATAEPRTAQRNPALDPRVKVTDDSAIISDDDLRRLIDDFIAAAVRAEKAGYRFVDVKHCHGYLGHELLSGVDRKGDFGGSFENRTRFVRDIVAGINAAAPSLKIGVRLSIYDFMPHHPGEDRVGEPVPGADPRLVWGADPSGMGIDLDEPSKFLSLLESIGVKMVCTTAGSPYSTPHIQRPAYFPPSDGYLPPEDPLVGVARQLRATAELRRSHPGMTFVGSGYTYLQDWLPNVAQAVVRAGWVDSIGLGRMVLSYPELPADVIAGVKQQRKKVCRTFSECTTAPRNGMISGCFPLDPFYKAMPERKLVQALT</sequence>
<evidence type="ECO:0000256" key="1">
    <source>
        <dbReference type="ARBA" id="ARBA00022630"/>
    </source>
</evidence>
<keyword evidence="1" id="KW-0285">Flavoprotein</keyword>